<dbReference type="Proteomes" id="UP001168537">
    <property type="component" value="Unassembled WGS sequence"/>
</dbReference>
<evidence type="ECO:0000313" key="3">
    <source>
        <dbReference type="Proteomes" id="UP001168537"/>
    </source>
</evidence>
<sequence>MESRSTRLVRVVMPAVLFGAVLAALVHGAARAINNPDTYFHLRFGHEFADGWSLTDPGSVSSFATAEWVPTQWLPQVLMASLENGWGLAGVAFLGGVQAIVLATVVYVATRQRADALVAATVTIVVIVTSWQFLSVRPQVLSYAFAAAAVGLWAHAHRAGTAPWLVLPLTWLWAMWHGMWPVALSIGLVGVAAAALERRGWTSIARQAAVVLGCVIAGAVTPVGPKLYRAVLGVGERAPFFSEWGPTDFISVPGIGVLVLLAPAFLVLLRSTHENGWLDILTLGLAAGWALYSARTVPVAAAIAAPVVAATLQRGIGPRAPWKRFEAAALLATTAAAVLGLGALASVRADEAPSQPGWVDRELRGLPAGTPLLNHWNTGGYVMWRYPDLDLVMHGYGDTFTIAELERNRDLLEVQPGWDDLARETGARHALLPPDSPLAYALVHQTGWTVKHTSEHVEFLVAPPDWPAE</sequence>
<reference evidence="2" key="1">
    <citation type="submission" date="2023-06" db="EMBL/GenBank/DDBJ databases">
        <title>Draft genome sequence of Nocardioides sp. SOB72.</title>
        <authorList>
            <person name="Zhang G."/>
        </authorList>
    </citation>
    <scope>NUCLEOTIDE SEQUENCE</scope>
    <source>
        <strain evidence="2">SOB72</strain>
    </source>
</reference>
<evidence type="ECO:0008006" key="4">
    <source>
        <dbReference type="Google" id="ProtNLM"/>
    </source>
</evidence>
<keyword evidence="1" id="KW-0472">Membrane</keyword>
<feature type="transmembrane region" description="Helical" evidence="1">
    <location>
        <begin position="298"/>
        <end position="316"/>
    </location>
</feature>
<name>A0ABT8ERF6_9ACTN</name>
<evidence type="ECO:0000313" key="2">
    <source>
        <dbReference type="EMBL" id="MDN4160714.1"/>
    </source>
</evidence>
<feature type="transmembrane region" description="Helical" evidence="1">
    <location>
        <begin position="249"/>
        <end position="269"/>
    </location>
</feature>
<gene>
    <name evidence="2" type="ORF">QWY29_05060</name>
</gene>
<evidence type="ECO:0000256" key="1">
    <source>
        <dbReference type="SAM" id="Phobius"/>
    </source>
</evidence>
<keyword evidence="1" id="KW-0812">Transmembrane</keyword>
<accession>A0ABT8ERF6</accession>
<feature type="transmembrane region" description="Helical" evidence="1">
    <location>
        <begin position="173"/>
        <end position="196"/>
    </location>
</feature>
<keyword evidence="1" id="KW-1133">Transmembrane helix</keyword>
<keyword evidence="3" id="KW-1185">Reference proteome</keyword>
<organism evidence="2 3">
    <name type="scientific">Nocardioides abyssi</name>
    <dbReference type="NCBI Taxonomy" id="3058370"/>
    <lineage>
        <taxon>Bacteria</taxon>
        <taxon>Bacillati</taxon>
        <taxon>Actinomycetota</taxon>
        <taxon>Actinomycetes</taxon>
        <taxon>Propionibacteriales</taxon>
        <taxon>Nocardioidaceae</taxon>
        <taxon>Nocardioides</taxon>
    </lineage>
</organism>
<dbReference type="RefSeq" id="WP_300959569.1">
    <property type="nucleotide sequence ID" value="NZ_JAUHJR010000001.1"/>
</dbReference>
<feature type="transmembrane region" description="Helical" evidence="1">
    <location>
        <begin position="328"/>
        <end position="347"/>
    </location>
</feature>
<protein>
    <recommendedName>
        <fullName evidence="4">Glycosyltransferase RgtA/B/C/D-like domain-containing protein</fullName>
    </recommendedName>
</protein>
<proteinExistence type="predicted"/>
<feature type="transmembrane region" description="Helical" evidence="1">
    <location>
        <begin position="208"/>
        <end position="229"/>
    </location>
</feature>
<comment type="caution">
    <text evidence="2">The sequence shown here is derived from an EMBL/GenBank/DDBJ whole genome shotgun (WGS) entry which is preliminary data.</text>
</comment>
<feature type="transmembrane region" description="Helical" evidence="1">
    <location>
        <begin position="86"/>
        <end position="109"/>
    </location>
</feature>
<feature type="transmembrane region" description="Helical" evidence="1">
    <location>
        <begin position="116"/>
        <end position="134"/>
    </location>
</feature>
<dbReference type="EMBL" id="JAUHJR010000001">
    <property type="protein sequence ID" value="MDN4160714.1"/>
    <property type="molecule type" value="Genomic_DNA"/>
</dbReference>